<accession>A0AAE0ZC92</accession>
<sequence length="103" mass="11352">MIDCGICGGKESARKLNLPIVKGLVEVKKKSSVLRDTGCEGVMVRRGLVVDDQLTGKCCLIIRIVNTVLLVKKARIQDTLSVWRRGSVMHKYVMSLAHVTTTL</sequence>
<organism evidence="1 2">
    <name type="scientific">Elysia crispata</name>
    <name type="common">lettuce slug</name>
    <dbReference type="NCBI Taxonomy" id="231223"/>
    <lineage>
        <taxon>Eukaryota</taxon>
        <taxon>Metazoa</taxon>
        <taxon>Spiralia</taxon>
        <taxon>Lophotrochozoa</taxon>
        <taxon>Mollusca</taxon>
        <taxon>Gastropoda</taxon>
        <taxon>Heterobranchia</taxon>
        <taxon>Euthyneura</taxon>
        <taxon>Panpulmonata</taxon>
        <taxon>Sacoglossa</taxon>
        <taxon>Placobranchoidea</taxon>
        <taxon>Plakobranchidae</taxon>
        <taxon>Elysia</taxon>
    </lineage>
</organism>
<proteinExistence type="predicted"/>
<evidence type="ECO:0000313" key="1">
    <source>
        <dbReference type="EMBL" id="KAK3766778.1"/>
    </source>
</evidence>
<keyword evidence="2" id="KW-1185">Reference proteome</keyword>
<dbReference type="EMBL" id="JAWDGP010004195">
    <property type="protein sequence ID" value="KAK3766778.1"/>
    <property type="molecule type" value="Genomic_DNA"/>
</dbReference>
<reference evidence="1" key="1">
    <citation type="journal article" date="2023" name="G3 (Bethesda)">
        <title>A reference genome for the long-term kleptoplast-retaining sea slug Elysia crispata morphotype clarki.</title>
        <authorList>
            <person name="Eastman K.E."/>
            <person name="Pendleton A.L."/>
            <person name="Shaikh M.A."/>
            <person name="Suttiyut T."/>
            <person name="Ogas R."/>
            <person name="Tomko P."/>
            <person name="Gavelis G."/>
            <person name="Widhalm J.R."/>
            <person name="Wisecaver J.H."/>
        </authorList>
    </citation>
    <scope>NUCLEOTIDE SEQUENCE</scope>
    <source>
        <strain evidence="1">ECLA1</strain>
    </source>
</reference>
<evidence type="ECO:0000313" key="2">
    <source>
        <dbReference type="Proteomes" id="UP001283361"/>
    </source>
</evidence>
<name>A0AAE0ZC92_9GAST</name>
<protein>
    <submittedName>
        <fullName evidence="1">Uncharacterized protein</fullName>
    </submittedName>
</protein>
<dbReference type="AlphaFoldDB" id="A0AAE0ZC92"/>
<gene>
    <name evidence="1" type="ORF">RRG08_057587</name>
</gene>
<dbReference type="Proteomes" id="UP001283361">
    <property type="component" value="Unassembled WGS sequence"/>
</dbReference>
<comment type="caution">
    <text evidence="1">The sequence shown here is derived from an EMBL/GenBank/DDBJ whole genome shotgun (WGS) entry which is preliminary data.</text>
</comment>